<sequence>MTRVTITSSGPGIPSITTDLVTTNGVWGGVIGNIPTGTERAFLAQAFDSSNTLLFEGSASDVTIRNNQTTLVAITLQEVNPPPPFSNEAPILQSVVANPTTVQTGALVSLQATAEDPNPGDSITYSWTAADGVFSNASSPSTQWTAPAVPGLVTLTLTVSDSRGASSSLSFAINVVNGLSEGSALLDVRFNSWPLVSALSASETRLDVGQFTTVAVTASDSDGDALSFQWSATCAGSWTNSTSSTASFSPSSLPSGACNNCQLIVAISDGRGGQTTGTVALCVAPTPTNRFPPTLIRSYQSSLTALPSQQLTFEVTATDPQASSLTFSWSASTGTLGTPQTDATVSRIAWTAPDCVVPGASASATATVTNAYGLSTTRTFEVTGLPECATWVSTGSMLSPRLEHTATLLPNGKVLVAGGYGYFDWPTPAAEVFDPATGTWSATGSMASHRQGHSALLMPNGKVLVTMGFNNTGVPSEVEVYDPTTGSWSPTGPMVSPRTELKVTLLPNGKVLGVGGYFISEAELYDPDTSSWSAAGSLSTARYRPSVTLLPNGKVLVAAGRQPSGHPGATAEVYDPDTGSWTSTGSLATARFDHTATLLPNGKVLVAGGQGLSFTPYETAEIYDPATGTWSPTGSLATARYGHTATLLPNGKVLVAGGLSGSVRVSTAEIYDPATGTWSAAGSMSSARSGLTATLLPDGQVLITGGIGPLAHATAELYSP</sequence>
<gene>
    <name evidence="4" type="ORF">SYV04_03080</name>
</gene>
<dbReference type="CDD" id="cd00146">
    <property type="entry name" value="PKD"/>
    <property type="match status" value="1"/>
</dbReference>
<dbReference type="InterPro" id="IPR011043">
    <property type="entry name" value="Gal_Oxase/kelch_b-propeller"/>
</dbReference>
<dbReference type="SUPFAM" id="SSF117281">
    <property type="entry name" value="Kelch motif"/>
    <property type="match status" value="1"/>
</dbReference>
<dbReference type="InterPro" id="IPR037293">
    <property type="entry name" value="Gal_Oxidase_central_sf"/>
</dbReference>
<keyword evidence="2" id="KW-0677">Repeat</keyword>
<organism evidence="4 5">
    <name type="scientific">Hyalangium rubrum</name>
    <dbReference type="NCBI Taxonomy" id="3103134"/>
    <lineage>
        <taxon>Bacteria</taxon>
        <taxon>Pseudomonadati</taxon>
        <taxon>Myxococcota</taxon>
        <taxon>Myxococcia</taxon>
        <taxon>Myxococcales</taxon>
        <taxon>Cystobacterineae</taxon>
        <taxon>Archangiaceae</taxon>
        <taxon>Hyalangium</taxon>
    </lineage>
</organism>
<protein>
    <submittedName>
        <fullName evidence="4">Kelch repeat-containing protein</fullName>
    </submittedName>
</protein>
<dbReference type="Proteomes" id="UP001291309">
    <property type="component" value="Unassembled WGS sequence"/>
</dbReference>
<dbReference type="SMART" id="SM00612">
    <property type="entry name" value="Kelch"/>
    <property type="match status" value="6"/>
</dbReference>
<dbReference type="InterPro" id="IPR022409">
    <property type="entry name" value="PKD/Chitinase_dom"/>
</dbReference>
<proteinExistence type="predicted"/>
<dbReference type="Pfam" id="PF24681">
    <property type="entry name" value="Kelch_KLHDC2_KLHL20_DRC7"/>
    <property type="match status" value="1"/>
</dbReference>
<dbReference type="SMART" id="SM00089">
    <property type="entry name" value="PKD"/>
    <property type="match status" value="1"/>
</dbReference>
<name>A0ABU5GXX3_9BACT</name>
<dbReference type="SUPFAM" id="SSF50965">
    <property type="entry name" value="Galactose oxidase, central domain"/>
    <property type="match status" value="1"/>
</dbReference>
<evidence type="ECO:0000256" key="1">
    <source>
        <dbReference type="ARBA" id="ARBA00022441"/>
    </source>
</evidence>
<evidence type="ECO:0000259" key="3">
    <source>
        <dbReference type="PROSITE" id="PS50093"/>
    </source>
</evidence>
<feature type="domain" description="PKD" evidence="3">
    <location>
        <begin position="95"/>
        <end position="175"/>
    </location>
</feature>
<dbReference type="SUPFAM" id="SSF49299">
    <property type="entry name" value="PKD domain"/>
    <property type="match status" value="1"/>
</dbReference>
<dbReference type="Pfam" id="PF17963">
    <property type="entry name" value="Big_9"/>
    <property type="match status" value="1"/>
</dbReference>
<dbReference type="InterPro" id="IPR013783">
    <property type="entry name" value="Ig-like_fold"/>
</dbReference>
<dbReference type="PANTHER" id="PTHR46344:SF27">
    <property type="entry name" value="KELCH REPEAT SUPERFAMILY PROTEIN"/>
    <property type="match status" value="1"/>
</dbReference>
<reference evidence="4 5" key="1">
    <citation type="submission" date="2023-12" db="EMBL/GenBank/DDBJ databases">
        <title>the genome sequence of Hyalangium sp. s54d21.</title>
        <authorList>
            <person name="Zhang X."/>
        </authorList>
    </citation>
    <scope>NUCLEOTIDE SEQUENCE [LARGE SCALE GENOMIC DNA]</scope>
    <source>
        <strain evidence="5">s54d21</strain>
    </source>
</reference>
<dbReference type="Gene3D" id="2.60.40.10">
    <property type="entry name" value="Immunoglobulins"/>
    <property type="match status" value="1"/>
</dbReference>
<dbReference type="Gene3D" id="2.130.10.80">
    <property type="entry name" value="Galactose oxidase/kelch, beta-propeller"/>
    <property type="match status" value="4"/>
</dbReference>
<accession>A0ABU5GXX3</accession>
<dbReference type="PROSITE" id="PS50093">
    <property type="entry name" value="PKD"/>
    <property type="match status" value="1"/>
</dbReference>
<dbReference type="EMBL" id="JAXIVS010000001">
    <property type="protein sequence ID" value="MDY7225343.1"/>
    <property type="molecule type" value="Genomic_DNA"/>
</dbReference>
<dbReference type="InterPro" id="IPR000601">
    <property type="entry name" value="PKD_dom"/>
</dbReference>
<keyword evidence="1" id="KW-0880">Kelch repeat</keyword>
<evidence type="ECO:0000313" key="5">
    <source>
        <dbReference type="Proteomes" id="UP001291309"/>
    </source>
</evidence>
<dbReference type="Pfam" id="PF18911">
    <property type="entry name" value="PKD_4"/>
    <property type="match status" value="1"/>
</dbReference>
<dbReference type="InterPro" id="IPR035986">
    <property type="entry name" value="PKD_dom_sf"/>
</dbReference>
<evidence type="ECO:0000256" key="2">
    <source>
        <dbReference type="ARBA" id="ARBA00022737"/>
    </source>
</evidence>
<evidence type="ECO:0000313" key="4">
    <source>
        <dbReference type="EMBL" id="MDY7225343.1"/>
    </source>
</evidence>
<dbReference type="InterPro" id="IPR015915">
    <property type="entry name" value="Kelch-typ_b-propeller"/>
</dbReference>
<keyword evidence="5" id="KW-1185">Reference proteome</keyword>
<dbReference type="InterPro" id="IPR006652">
    <property type="entry name" value="Kelch_1"/>
</dbReference>
<comment type="caution">
    <text evidence="4">The sequence shown here is derived from an EMBL/GenBank/DDBJ whole genome shotgun (WGS) entry which is preliminary data.</text>
</comment>
<dbReference type="PANTHER" id="PTHR46344">
    <property type="entry name" value="OS02G0202900 PROTEIN"/>
    <property type="match status" value="1"/>
</dbReference>